<protein>
    <submittedName>
        <fullName evidence="5">D-mannose binding lectin</fullName>
    </submittedName>
</protein>
<evidence type="ECO:0000256" key="3">
    <source>
        <dbReference type="SAM" id="MobiDB-lite"/>
    </source>
</evidence>
<dbReference type="SUPFAM" id="SSF51110">
    <property type="entry name" value="alpha-D-mannose-specific plant lectins"/>
    <property type="match status" value="1"/>
</dbReference>
<keyword evidence="2" id="KW-1015">Disulfide bond</keyword>
<sequence>MAGSEAQAVGLAVSCQQPVVVDGSRTEFAEVTALPAGRLRFTSAVVPQRTRKSGGWAEIDLDLNRGGDGRWRPAVSVADVAFSGGGDGPLVTLTREGRAVSLSWPGSLPAPMMSGDSLTYPNVLTDVDLVVRATRTGFTHVLVVKTPAAAKHPAVRTPRFRVDGDATILPTADGGLRAVVGSAVLASAEPAVMWDSRSVPTTGAAARAQSSNGAERSTAAAAGDAARVARVEAEVSRGELVLRPDPKLLDDPEAVFPLFVDPAWSVFKTKWAYATNNGSSNSDTSVARVGLNPDTGALYRSFFEFSTTANGITLKGKHIESAYVQMKLDHSWSCGPTVASMYWTSAINATPKASWSTSLKSFLDAATGNANEAGGCSSIQPDMIMNFSGTKVTSQVQAAATGNWNTITVGFTARASDGSGESTQDRWKKFHPNQAKLIVDYDTKPGAPNSLQAAGVACSSGVLTIGTLSPTFSAVFPDADKSDSLTGRFEWIEVPAAGIGAVTDTYPTRKSPPPAKTGVTPNSRATSSAVTVAKGPKYAFRARGTDKAPYSITGPWSVWCQFAVDTAVPPAPTVTPGTAGGPGRTMTFTVSTATTDVTKFRYGWSNPPTTEIAATGTNPKTATFTVTVPSFGENILWVRGIDATGNLGNVGSATFTAPRSSPAVAKWGLETYPGVNQTTALADQQPTLGGATNLTATSVSWVDDARLIGGTTASFNGTSSMMSASTRVVDTAGSFSVAAWVKLQPFEGCVNMTAASMQDPDAAFSPFWLGYSCWTGKWSWRVTDREVGLAEYADAISSEPAVTGRWTHLAGVWDEPEQKLKLYVDGMLSSTTTPSSAWLATRGAGFSADGPVEISRDRGYGYYGGHFKGEIADVQVFDRVLVPQDFTGQLAQDVKSSGFHEPGILTPVQVGDWNFESATPCYLADLKDTCEAPDTVTAWGRWLALTRGSAVGTGHSANGSGLWLDDQYFPDEGFTESTAEYGRSAVKTGTTAPDGDGLEFTQWQDKPVVRTDQSFTMSAWVMLDRLDGERTAVSQRGVHESAAWIKYTAGSGKWQFVVSDEDVTPTTTASISSTSPAEEGVWTHLTGVYDAGRKQLRLYVNGVLEGTTQNVTFTPMASSGPLLVGRTLRQGQLMDQWTGGIDDVALFQGPMTDTSVFMLHNSQIPPGPGSNTLLKGQTLTTDQYLRSNSGNYLLMMQADGNLVLSQAGYPLWDTFTWPNPGAELRFQTDGNVVIYRSDGFPIWDTSTWLSAATELVLRDDGDLVLLDPNGQVLWRRQ</sequence>
<dbReference type="GO" id="GO:0030246">
    <property type="term" value="F:carbohydrate binding"/>
    <property type="evidence" value="ECO:0007669"/>
    <property type="project" value="UniProtKB-KW"/>
</dbReference>
<feature type="region of interest" description="Disordered" evidence="3">
    <location>
        <begin position="503"/>
        <end position="528"/>
    </location>
</feature>
<feature type="compositionally biased region" description="Polar residues" evidence="3">
    <location>
        <begin position="519"/>
        <end position="528"/>
    </location>
</feature>
<gene>
    <name evidence="5" type="ORF">GA0070616_2090</name>
</gene>
<dbReference type="PROSITE" id="PS50927">
    <property type="entry name" value="BULB_LECTIN"/>
    <property type="match status" value="1"/>
</dbReference>
<evidence type="ECO:0000313" key="5">
    <source>
        <dbReference type="EMBL" id="SCL20784.1"/>
    </source>
</evidence>
<dbReference type="Pfam" id="PF13385">
    <property type="entry name" value="Laminin_G_3"/>
    <property type="match status" value="2"/>
</dbReference>
<evidence type="ECO:0000256" key="1">
    <source>
        <dbReference type="ARBA" id="ARBA00022729"/>
    </source>
</evidence>
<evidence type="ECO:0000256" key="2">
    <source>
        <dbReference type="ARBA" id="ARBA00023157"/>
    </source>
</evidence>
<dbReference type="PANTHER" id="PTHR46943:SF1">
    <property type="entry name" value="PENTRAXIN-RELATED PROTEIN PTX3"/>
    <property type="match status" value="1"/>
</dbReference>
<dbReference type="Gene3D" id="2.90.10.10">
    <property type="entry name" value="Bulb-type lectin domain"/>
    <property type="match status" value="2"/>
</dbReference>
<dbReference type="InterPro" id="IPR001480">
    <property type="entry name" value="Bulb-type_lectin_dom"/>
</dbReference>
<keyword evidence="6" id="KW-1185">Reference proteome</keyword>
<feature type="domain" description="Bulb-type lectin" evidence="4">
    <location>
        <begin position="1170"/>
        <end position="1277"/>
    </location>
</feature>
<dbReference type="EMBL" id="FMHT01000003">
    <property type="protein sequence ID" value="SCL20784.1"/>
    <property type="molecule type" value="Genomic_DNA"/>
</dbReference>
<keyword evidence="5" id="KW-0430">Lectin</keyword>
<dbReference type="AlphaFoldDB" id="A0A1C6RUI6"/>
<dbReference type="SMART" id="SM00560">
    <property type="entry name" value="LamGL"/>
    <property type="match status" value="2"/>
</dbReference>
<dbReference type="Gene3D" id="2.60.120.200">
    <property type="match status" value="2"/>
</dbReference>
<dbReference type="InterPro" id="IPR013320">
    <property type="entry name" value="ConA-like_dom_sf"/>
</dbReference>
<dbReference type="InterPro" id="IPR042837">
    <property type="entry name" value="PTX3"/>
</dbReference>
<accession>A0A1C6RUI6</accession>
<keyword evidence="1" id="KW-0732">Signal</keyword>
<evidence type="ECO:0000313" key="6">
    <source>
        <dbReference type="Proteomes" id="UP000199699"/>
    </source>
</evidence>
<dbReference type="GO" id="GO:0006955">
    <property type="term" value="P:immune response"/>
    <property type="evidence" value="ECO:0007669"/>
    <property type="project" value="InterPro"/>
</dbReference>
<name>A0A1C6RUI6_9ACTN</name>
<dbReference type="STRING" id="145857.GA0070616_2090"/>
<dbReference type="PANTHER" id="PTHR46943">
    <property type="entry name" value="PENTRAXIN-RELATED PROTEIN PTX3"/>
    <property type="match status" value="1"/>
</dbReference>
<dbReference type="InterPro" id="IPR036426">
    <property type="entry name" value="Bulb-type_lectin_dom_sf"/>
</dbReference>
<dbReference type="InterPro" id="IPR006558">
    <property type="entry name" value="LamG-like"/>
</dbReference>
<proteinExistence type="predicted"/>
<dbReference type="Proteomes" id="UP000199699">
    <property type="component" value="Unassembled WGS sequence"/>
</dbReference>
<evidence type="ECO:0000259" key="4">
    <source>
        <dbReference type="PROSITE" id="PS50927"/>
    </source>
</evidence>
<dbReference type="SMART" id="SM00108">
    <property type="entry name" value="B_lectin"/>
    <property type="match status" value="1"/>
</dbReference>
<reference evidence="5 6" key="1">
    <citation type="submission" date="2016-06" db="EMBL/GenBank/DDBJ databases">
        <authorList>
            <person name="Kjaerup R.B."/>
            <person name="Dalgaard T.S."/>
            <person name="Juul-Madsen H.R."/>
        </authorList>
    </citation>
    <scope>NUCLEOTIDE SEQUENCE [LARGE SCALE GENOMIC DNA]</scope>
    <source>
        <strain evidence="5 6">DSM 43818</strain>
    </source>
</reference>
<dbReference type="SUPFAM" id="SSF49899">
    <property type="entry name" value="Concanavalin A-like lectins/glucanases"/>
    <property type="match status" value="2"/>
</dbReference>
<organism evidence="5 6">
    <name type="scientific">Micromonospora nigra</name>
    <dbReference type="NCBI Taxonomy" id="145857"/>
    <lineage>
        <taxon>Bacteria</taxon>
        <taxon>Bacillati</taxon>
        <taxon>Actinomycetota</taxon>
        <taxon>Actinomycetes</taxon>
        <taxon>Micromonosporales</taxon>
        <taxon>Micromonosporaceae</taxon>
        <taxon>Micromonospora</taxon>
    </lineage>
</organism>